<evidence type="ECO:0000313" key="2">
    <source>
        <dbReference type="Proteomes" id="UP001295684"/>
    </source>
</evidence>
<dbReference type="EMBL" id="CAMPGE010000171">
    <property type="protein sequence ID" value="CAI2358894.1"/>
    <property type="molecule type" value="Genomic_DNA"/>
</dbReference>
<accession>A0AAD1U4F9</accession>
<evidence type="ECO:0000313" key="1">
    <source>
        <dbReference type="EMBL" id="CAI2358894.1"/>
    </source>
</evidence>
<proteinExistence type="predicted"/>
<dbReference type="Proteomes" id="UP001295684">
    <property type="component" value="Unassembled WGS sequence"/>
</dbReference>
<keyword evidence="2" id="KW-1185">Reference proteome</keyword>
<dbReference type="AlphaFoldDB" id="A0AAD1U4F9"/>
<protein>
    <submittedName>
        <fullName evidence="1">Uncharacterized protein</fullName>
    </submittedName>
</protein>
<comment type="caution">
    <text evidence="1">The sequence shown here is derived from an EMBL/GenBank/DDBJ whole genome shotgun (WGS) entry which is preliminary data.</text>
</comment>
<organism evidence="1 2">
    <name type="scientific">Euplotes crassus</name>
    <dbReference type="NCBI Taxonomy" id="5936"/>
    <lineage>
        <taxon>Eukaryota</taxon>
        <taxon>Sar</taxon>
        <taxon>Alveolata</taxon>
        <taxon>Ciliophora</taxon>
        <taxon>Intramacronucleata</taxon>
        <taxon>Spirotrichea</taxon>
        <taxon>Hypotrichia</taxon>
        <taxon>Euplotida</taxon>
        <taxon>Euplotidae</taxon>
        <taxon>Moneuplotes</taxon>
    </lineage>
</organism>
<reference evidence="1" key="1">
    <citation type="submission" date="2023-07" db="EMBL/GenBank/DDBJ databases">
        <authorList>
            <consortium name="AG Swart"/>
            <person name="Singh M."/>
            <person name="Singh A."/>
            <person name="Seah K."/>
            <person name="Emmerich C."/>
        </authorList>
    </citation>
    <scope>NUCLEOTIDE SEQUENCE</scope>
    <source>
        <strain evidence="1">DP1</strain>
    </source>
</reference>
<sequence length="525" mass="61758">MVSLCSCTRQLWSNERKAFAVGLNKKSGCRTLMSLKTFNSTFVDYFESISDFKEFHLYDYVLLLKTEESIREFCEFIRNFKLRTYLQLKKVVVHYKEGMEFDLLNSPYDVLKECSMDTSCIQINGLWEIMPKSPEDIVKYTRRFWMNIITHNPLVNQEEYIQYDCVKEVFQLNFESEHFSFIIDPDTCDKVVPLSIRQTCREISIESYPAEEIDNEHTIRDLASKLTKMFPHFRSLRVGFMMNVEKITLSKYFKNISQNGVTLSSPFSLDDPNYIVTDCNIFYYDEKTEEYQSFSASKLIYKSLKEDETYPKLPKGFIMVRVDSICEVHNISSKNTHDLSKFKTFISSFFANKKSRQSSSPKNYPKGYFFFQKKDFHFIGSLRTLLYCCPPACENLFLAHPSVKDSEKVLSALEKTKITNFKLTVRYHKNIHLFLTKLLKYKVTDLVLCISEDDLSKVPLKFKTQVKEQILSSKSIQTLTVQTKSKSEKVKRAARRFEHILDKVFAKEMKLKLRETLIFDEVFVY</sequence>
<name>A0AAD1U4F9_EUPCR</name>
<gene>
    <name evidence="1" type="ORF">ECRASSUSDP1_LOCUS177</name>
</gene>